<protein>
    <submittedName>
        <fullName evidence="1">Uncharacterized protein</fullName>
    </submittedName>
</protein>
<name>A0A0F4JPV9_9ACTN</name>
<reference evidence="1 2" key="1">
    <citation type="submission" date="2015-02" db="EMBL/GenBank/DDBJ databases">
        <authorList>
            <person name="Ju K.-S."/>
            <person name="Doroghazi J.R."/>
            <person name="Metcalf W."/>
        </authorList>
    </citation>
    <scope>NUCLEOTIDE SEQUENCE [LARGE SCALE GENOMIC DNA]</scope>
    <source>
        <strain evidence="1 2">NRRL ISP-5550</strain>
    </source>
</reference>
<gene>
    <name evidence="1" type="ORF">VR44_08970</name>
</gene>
<accession>A0A0F4JPV9</accession>
<dbReference type="PATRIC" id="fig|68223.7.peg.4966"/>
<evidence type="ECO:0000313" key="1">
    <source>
        <dbReference type="EMBL" id="KJY35884.1"/>
    </source>
</evidence>
<comment type="caution">
    <text evidence="1">The sequence shown here is derived from an EMBL/GenBank/DDBJ whole genome shotgun (WGS) entry which is preliminary data.</text>
</comment>
<sequence>MPDDPAGDTIRQLADVVASNTLPEHVVELLRVALSQAETAKAAGHDDEALTIAGQALQTAENRTGEQ</sequence>
<organism evidence="1 2">
    <name type="scientific">Streptomyces katrae</name>
    <dbReference type="NCBI Taxonomy" id="68223"/>
    <lineage>
        <taxon>Bacteria</taxon>
        <taxon>Bacillati</taxon>
        <taxon>Actinomycetota</taxon>
        <taxon>Actinomycetes</taxon>
        <taxon>Kitasatosporales</taxon>
        <taxon>Streptomycetaceae</taxon>
        <taxon>Streptomyces</taxon>
    </lineage>
</organism>
<dbReference type="RefSeq" id="WP_045946872.1">
    <property type="nucleotide sequence ID" value="NZ_JZWV01000191.1"/>
</dbReference>
<keyword evidence="2" id="KW-1185">Reference proteome</keyword>
<dbReference type="Proteomes" id="UP000033551">
    <property type="component" value="Unassembled WGS sequence"/>
</dbReference>
<evidence type="ECO:0000313" key="2">
    <source>
        <dbReference type="Proteomes" id="UP000033551"/>
    </source>
</evidence>
<dbReference type="EMBL" id="JZWV01000191">
    <property type="protein sequence ID" value="KJY35884.1"/>
    <property type="molecule type" value="Genomic_DNA"/>
</dbReference>
<proteinExistence type="predicted"/>
<dbReference type="AlphaFoldDB" id="A0A0F4JPV9"/>
<dbReference type="OrthoDB" id="4290826at2"/>